<dbReference type="InterPro" id="IPR045920">
    <property type="entry name" value="DUF6339"/>
</dbReference>
<dbReference type="Pfam" id="PF19866">
    <property type="entry name" value="DUF6339"/>
    <property type="match status" value="1"/>
</dbReference>
<proteinExistence type="predicted"/>
<comment type="caution">
    <text evidence="1">The sequence shown here is derived from an EMBL/GenBank/DDBJ whole genome shotgun (WGS) entry which is preliminary data.</text>
</comment>
<dbReference type="EMBL" id="JACHBG010000028">
    <property type="protein sequence ID" value="MBB6488852.1"/>
    <property type="molecule type" value="Genomic_DNA"/>
</dbReference>
<reference evidence="1 2" key="1">
    <citation type="submission" date="2020-08" db="EMBL/GenBank/DDBJ databases">
        <title>Genomic Encyclopedia of Type Strains, Phase IV (KMG-V): Genome sequencing to study the core and pangenomes of soil and plant-associated prokaryotes.</title>
        <authorList>
            <person name="Whitman W."/>
        </authorList>
    </citation>
    <scope>NUCLEOTIDE SEQUENCE [LARGE SCALE GENOMIC DNA]</scope>
    <source>
        <strain evidence="1 2">SEMIA 4060</strain>
    </source>
</reference>
<dbReference type="RefSeq" id="WP_184710645.1">
    <property type="nucleotide sequence ID" value="NZ_JACHBG010000028.1"/>
</dbReference>
<dbReference type="Proteomes" id="UP000565576">
    <property type="component" value="Unassembled WGS sequence"/>
</dbReference>
<gene>
    <name evidence="1" type="ORF">GGD46_006175</name>
</gene>
<accession>A0A7X0IZL4</accession>
<organism evidence="1 2">
    <name type="scientific">Rhizobium lusitanum</name>
    <dbReference type="NCBI Taxonomy" id="293958"/>
    <lineage>
        <taxon>Bacteria</taxon>
        <taxon>Pseudomonadati</taxon>
        <taxon>Pseudomonadota</taxon>
        <taxon>Alphaproteobacteria</taxon>
        <taxon>Hyphomicrobiales</taxon>
        <taxon>Rhizobiaceae</taxon>
        <taxon>Rhizobium/Agrobacterium group</taxon>
        <taxon>Rhizobium</taxon>
    </lineage>
</organism>
<dbReference type="AlphaFoldDB" id="A0A7X0IZL4"/>
<protein>
    <submittedName>
        <fullName evidence="1">Uncharacterized protein</fullName>
    </submittedName>
</protein>
<evidence type="ECO:0000313" key="2">
    <source>
        <dbReference type="Proteomes" id="UP000565576"/>
    </source>
</evidence>
<name>A0A7X0IZL4_9HYPH</name>
<evidence type="ECO:0000313" key="1">
    <source>
        <dbReference type="EMBL" id="MBB6488852.1"/>
    </source>
</evidence>
<sequence length="252" mass="28280">MTEAVKLVSQPVVDRLAETITQNIDRYRTGDFSDLARENGWAIESRIADWDPGIASKLDPAGTPEAEIQNSLLVWNGFSGMTPALAREERLWTRLCHVECLDFARGRWLKGNDKDANMVRIHFFANGITGCRDDNAIGRLWWNGHVAALASPGNVERGLRRLLARANYRMQIIERANTGFREPLVRGIVRLLDQEPWLNIDDEAIVDFMVEVNKRSGSFVFEALDDAGIDLHLQHCVAFAKARKPRAASVAA</sequence>